<gene>
    <name evidence="3" type="ORF">KHC33_00395</name>
</gene>
<name>A0A8E7EHI9_9EURY</name>
<sequence>MQNITDSRFHGGKEKHLEHYHNLMIRAVSDGRITQRDSNQIQAFISEIKACGTLSSQRAYKLAYQLIGLRKYLPEFSQVDTSAVFTGIERLKAESGYTEITQGDVIKLCKRFLLWLNESGEGSPGLNPEKLRKIRAKTVSATKTAEDILTPDQVDELFKQVTNTRNRAMLELLYESAGRAGEIATMKWGQITFYQNYASVRLDGKTGKTRTVPLYTSHIILRRWKDQYRGGNPAPDDLIFPGRRDGEPMTHQGMTKIVKTAADQAGIGKNVTLHTFRHSRITHLLQAGMNESTIKLLAWGDVGSNMMKVYSHLTPGDVENSFNQLYGIKPMEEFRGMDPAVSPRQCPACGMLNPPGNRYCGGCGDALTEEARNEKEEAIRRLMEDTDLLAEIADLVARRSAIS</sequence>
<dbReference type="EMBL" id="CP075546">
    <property type="protein sequence ID" value="QVV89037.1"/>
    <property type="molecule type" value="Genomic_DNA"/>
</dbReference>
<dbReference type="PROSITE" id="PS51898">
    <property type="entry name" value="TYR_RECOMBINASE"/>
    <property type="match status" value="1"/>
</dbReference>
<organism evidence="3 4">
    <name type="scientific">Methanospirillum purgamenti</name>
    <dbReference type="NCBI Taxonomy" id="2834276"/>
    <lineage>
        <taxon>Archaea</taxon>
        <taxon>Methanobacteriati</taxon>
        <taxon>Methanobacteriota</taxon>
        <taxon>Stenosarchaea group</taxon>
        <taxon>Methanomicrobia</taxon>
        <taxon>Methanomicrobiales</taxon>
        <taxon>Methanospirillaceae</taxon>
        <taxon>Methanospirillum</taxon>
    </lineage>
</organism>
<dbReference type="GO" id="GO:0006310">
    <property type="term" value="P:DNA recombination"/>
    <property type="evidence" value="ECO:0007669"/>
    <property type="project" value="UniProtKB-KW"/>
</dbReference>
<dbReference type="Gene3D" id="1.10.443.10">
    <property type="entry name" value="Intergrase catalytic core"/>
    <property type="match status" value="1"/>
</dbReference>
<evidence type="ECO:0000313" key="4">
    <source>
        <dbReference type="Proteomes" id="UP000680656"/>
    </source>
</evidence>
<dbReference type="SUPFAM" id="SSF56349">
    <property type="entry name" value="DNA breaking-rejoining enzymes"/>
    <property type="match status" value="1"/>
</dbReference>
<evidence type="ECO:0000259" key="2">
    <source>
        <dbReference type="PROSITE" id="PS51898"/>
    </source>
</evidence>
<dbReference type="Pfam" id="PF00589">
    <property type="entry name" value="Phage_integrase"/>
    <property type="match status" value="1"/>
</dbReference>
<dbReference type="InterPro" id="IPR011010">
    <property type="entry name" value="DNA_brk_join_enz"/>
</dbReference>
<dbReference type="GeneID" id="65095597"/>
<dbReference type="KEGG" id="mrtj:KHC33_00395"/>
<dbReference type="RefSeq" id="WP_214419839.1">
    <property type="nucleotide sequence ID" value="NZ_CP075546.1"/>
</dbReference>
<dbReference type="InterPro" id="IPR002104">
    <property type="entry name" value="Integrase_catalytic"/>
</dbReference>
<dbReference type="GO" id="GO:0003677">
    <property type="term" value="F:DNA binding"/>
    <property type="evidence" value="ECO:0007669"/>
    <property type="project" value="InterPro"/>
</dbReference>
<accession>A0A8E7EHI9</accession>
<keyword evidence="4" id="KW-1185">Reference proteome</keyword>
<evidence type="ECO:0000313" key="3">
    <source>
        <dbReference type="EMBL" id="QVV89037.1"/>
    </source>
</evidence>
<keyword evidence="1" id="KW-0233">DNA recombination</keyword>
<dbReference type="PANTHER" id="PTHR30349">
    <property type="entry name" value="PHAGE INTEGRASE-RELATED"/>
    <property type="match status" value="1"/>
</dbReference>
<evidence type="ECO:0000256" key="1">
    <source>
        <dbReference type="ARBA" id="ARBA00023172"/>
    </source>
</evidence>
<dbReference type="PANTHER" id="PTHR30349:SF87">
    <property type="entry name" value="TRANSPOSASE A"/>
    <property type="match status" value="1"/>
</dbReference>
<protein>
    <submittedName>
        <fullName evidence="3">Tyrosine-type recombinase/integrase</fullName>
    </submittedName>
</protein>
<dbReference type="InterPro" id="IPR050090">
    <property type="entry name" value="Tyrosine_recombinase_XerCD"/>
</dbReference>
<feature type="domain" description="Tyr recombinase" evidence="2">
    <location>
        <begin position="144"/>
        <end position="323"/>
    </location>
</feature>
<reference evidence="3 4" key="1">
    <citation type="submission" date="2021-05" db="EMBL/GenBank/DDBJ databases">
        <title>A novel Methanospirillum isolate from a pyrite-forming mixed culture.</title>
        <authorList>
            <person name="Bunk B."/>
            <person name="Sproer C."/>
            <person name="Spring S."/>
            <person name="Pester M."/>
        </authorList>
    </citation>
    <scope>NUCLEOTIDE SEQUENCE [LARGE SCALE GENOMIC DNA]</scope>
    <source>
        <strain evidence="3 4">J.3.6.1-F.2.7.3</strain>
    </source>
</reference>
<dbReference type="InterPro" id="IPR013762">
    <property type="entry name" value="Integrase-like_cat_sf"/>
</dbReference>
<proteinExistence type="predicted"/>
<dbReference type="GO" id="GO:0015074">
    <property type="term" value="P:DNA integration"/>
    <property type="evidence" value="ECO:0007669"/>
    <property type="project" value="InterPro"/>
</dbReference>
<dbReference type="Proteomes" id="UP000680656">
    <property type="component" value="Chromosome"/>
</dbReference>
<dbReference type="AlphaFoldDB" id="A0A8E7EHI9"/>